<feature type="compositionally biased region" description="Polar residues" evidence="1">
    <location>
        <begin position="180"/>
        <end position="191"/>
    </location>
</feature>
<evidence type="ECO:0000256" key="1">
    <source>
        <dbReference type="SAM" id="MobiDB-lite"/>
    </source>
</evidence>
<comment type="caution">
    <text evidence="2">The sequence shown here is derived from an EMBL/GenBank/DDBJ whole genome shotgun (WGS) entry which is preliminary data.</text>
</comment>
<name>A0A6A5F218_PERFL</name>
<feature type="compositionally biased region" description="Basic and acidic residues" evidence="1">
    <location>
        <begin position="61"/>
        <end position="85"/>
    </location>
</feature>
<feature type="compositionally biased region" description="Low complexity" evidence="1">
    <location>
        <begin position="43"/>
        <end position="57"/>
    </location>
</feature>
<evidence type="ECO:0000313" key="3">
    <source>
        <dbReference type="Proteomes" id="UP000465112"/>
    </source>
</evidence>
<accession>A0A6A5F218</accession>
<organism evidence="2 3">
    <name type="scientific">Perca fluviatilis</name>
    <name type="common">European perch</name>
    <dbReference type="NCBI Taxonomy" id="8168"/>
    <lineage>
        <taxon>Eukaryota</taxon>
        <taxon>Metazoa</taxon>
        <taxon>Chordata</taxon>
        <taxon>Craniata</taxon>
        <taxon>Vertebrata</taxon>
        <taxon>Euteleostomi</taxon>
        <taxon>Actinopterygii</taxon>
        <taxon>Neopterygii</taxon>
        <taxon>Teleostei</taxon>
        <taxon>Neoteleostei</taxon>
        <taxon>Acanthomorphata</taxon>
        <taxon>Eupercaria</taxon>
        <taxon>Perciformes</taxon>
        <taxon>Percoidei</taxon>
        <taxon>Percidae</taxon>
        <taxon>Percinae</taxon>
        <taxon>Perca</taxon>
    </lineage>
</organism>
<dbReference type="Proteomes" id="UP000465112">
    <property type="component" value="Chromosome 13"/>
</dbReference>
<dbReference type="AlphaFoldDB" id="A0A6A5F218"/>
<dbReference type="EMBL" id="VHII01000013">
    <property type="protein sequence ID" value="KAF1382124.1"/>
    <property type="molecule type" value="Genomic_DNA"/>
</dbReference>
<feature type="region of interest" description="Disordered" evidence="1">
    <location>
        <begin position="36"/>
        <end position="200"/>
    </location>
</feature>
<gene>
    <name evidence="2" type="ORF">PFLUV_G00161190</name>
</gene>
<sequence length="200" mass="20521">MAQSGSVASADLPIEDDNEDASLAAKSAAKQLIVTTATKTEGSDAGAEMKSSSSSSDGADDGPRPSKVPKDGEEKDDREVEEGGRGGRGHAHAAGFVFTVVRERDDDRRRHGGGISLGSTQTQQGARSGPGGESRLRGNDDDGQATDFSSGFTDRAPLPCRKPELSDAIGSPLHPWTPDALSTNEVSSLEGGSTLAAGGR</sequence>
<reference evidence="2 3" key="1">
    <citation type="submission" date="2019-06" db="EMBL/GenBank/DDBJ databases">
        <title>A chromosome-scale genome assembly of the European perch, Perca fluviatilis.</title>
        <authorList>
            <person name="Roques C."/>
            <person name="Zahm M."/>
            <person name="Cabau C."/>
            <person name="Klopp C."/>
            <person name="Bouchez O."/>
            <person name="Donnadieu C."/>
            <person name="Kuhl H."/>
            <person name="Gislard M."/>
            <person name="Guendouz S."/>
            <person name="Journot L."/>
            <person name="Haffray P."/>
            <person name="Bestin A."/>
            <person name="Morvezen R."/>
            <person name="Feron R."/>
            <person name="Wen M."/>
            <person name="Jouanno E."/>
            <person name="Herpin A."/>
            <person name="Schartl M."/>
            <person name="Postlethwait J."/>
            <person name="Schaerlinger B."/>
            <person name="Chardard D."/>
            <person name="Lecocq T."/>
            <person name="Poncet C."/>
            <person name="Jaffrelo L."/>
            <person name="Lampietro C."/>
            <person name="Guiguen Y."/>
        </authorList>
    </citation>
    <scope>NUCLEOTIDE SEQUENCE [LARGE SCALE GENOMIC DNA]</scope>
    <source>
        <tissue evidence="2">Blood</tissue>
    </source>
</reference>
<keyword evidence="3" id="KW-1185">Reference proteome</keyword>
<protein>
    <submittedName>
        <fullName evidence="2">Uncharacterized protein</fullName>
    </submittedName>
</protein>
<evidence type="ECO:0000313" key="2">
    <source>
        <dbReference type="EMBL" id="KAF1382124.1"/>
    </source>
</evidence>
<proteinExistence type="predicted"/>
<feature type="compositionally biased region" description="Polar residues" evidence="1">
    <location>
        <begin position="117"/>
        <end position="126"/>
    </location>
</feature>